<gene>
    <name evidence="2" type="ORF">IAB76_01015</name>
</gene>
<evidence type="ECO:0000256" key="1">
    <source>
        <dbReference type="SAM" id="SignalP"/>
    </source>
</evidence>
<protein>
    <recommendedName>
        <fullName evidence="4">DUF4136 domain-containing protein</fullName>
    </recommendedName>
</protein>
<reference evidence="2" key="1">
    <citation type="submission" date="2020-10" db="EMBL/GenBank/DDBJ databases">
        <authorList>
            <person name="Gilroy R."/>
        </authorList>
    </citation>
    <scope>NUCLEOTIDE SEQUENCE</scope>
    <source>
        <strain evidence="2">B3-1481</strain>
    </source>
</reference>
<reference evidence="2" key="2">
    <citation type="journal article" date="2021" name="PeerJ">
        <title>Extensive microbial diversity within the chicken gut microbiome revealed by metagenomics and culture.</title>
        <authorList>
            <person name="Gilroy R."/>
            <person name="Ravi A."/>
            <person name="Getino M."/>
            <person name="Pursley I."/>
            <person name="Horton D.L."/>
            <person name="Alikhan N.F."/>
            <person name="Baker D."/>
            <person name="Gharbi K."/>
            <person name="Hall N."/>
            <person name="Watson M."/>
            <person name="Adriaenssens E.M."/>
            <person name="Foster-Nyarko E."/>
            <person name="Jarju S."/>
            <person name="Secka A."/>
            <person name="Antonio M."/>
            <person name="Oren A."/>
            <person name="Chaudhuri R.R."/>
            <person name="La Ragione R."/>
            <person name="Hildebrand F."/>
            <person name="Pallen M.J."/>
        </authorList>
    </citation>
    <scope>NUCLEOTIDE SEQUENCE</scope>
    <source>
        <strain evidence="2">B3-1481</strain>
    </source>
</reference>
<dbReference type="Proteomes" id="UP000823769">
    <property type="component" value="Unassembled WGS sequence"/>
</dbReference>
<dbReference type="AlphaFoldDB" id="A0A9D9IX45"/>
<organism evidence="2 3">
    <name type="scientific">Candidatus Cryptobacteroides avistercoris</name>
    <dbReference type="NCBI Taxonomy" id="2840758"/>
    <lineage>
        <taxon>Bacteria</taxon>
        <taxon>Pseudomonadati</taxon>
        <taxon>Bacteroidota</taxon>
        <taxon>Bacteroidia</taxon>
        <taxon>Bacteroidales</taxon>
        <taxon>Candidatus Cryptobacteroides</taxon>
    </lineage>
</organism>
<evidence type="ECO:0000313" key="3">
    <source>
        <dbReference type="Proteomes" id="UP000823769"/>
    </source>
</evidence>
<proteinExistence type="predicted"/>
<evidence type="ECO:0000313" key="2">
    <source>
        <dbReference type="EMBL" id="MBO8479681.1"/>
    </source>
</evidence>
<accession>A0A9D9IX45</accession>
<sequence>MKIGCIIFAAVAAFLLSGMTAASAQDAPVLSVGGGDFAPDSLYQAPSMLFYPAFSAPRLPSLLQPDLPVSREDRAMARDFAVHSEVMESVAAYLRQVPLFEITATGARPRFGNPFAIPYGHVPMGNSSNPFVTAVTPGWQPEPYKYSPESIPQCIRLEYDFASGTWKQVMVDWEEYTEQMSGFSENLQTEPVPAIPVTPVERAMRR</sequence>
<evidence type="ECO:0008006" key="4">
    <source>
        <dbReference type="Google" id="ProtNLM"/>
    </source>
</evidence>
<name>A0A9D9IX45_9BACT</name>
<dbReference type="EMBL" id="JADILW010000016">
    <property type="protein sequence ID" value="MBO8479681.1"/>
    <property type="molecule type" value="Genomic_DNA"/>
</dbReference>
<keyword evidence="1" id="KW-0732">Signal</keyword>
<comment type="caution">
    <text evidence="2">The sequence shown here is derived from an EMBL/GenBank/DDBJ whole genome shotgun (WGS) entry which is preliminary data.</text>
</comment>
<feature type="signal peptide" evidence="1">
    <location>
        <begin position="1"/>
        <end position="24"/>
    </location>
</feature>
<feature type="chain" id="PRO_5039372826" description="DUF4136 domain-containing protein" evidence="1">
    <location>
        <begin position="25"/>
        <end position="206"/>
    </location>
</feature>